<sequence length="243" mass="25121">MRSPLTALAALPILAAPLLALPTASAASCTAPELVNASVDPGTVVLGVTRAKGVEIEVAVRTNGCAVSVGTDVFTASDYVDTLDMEEVGTAGGVTTYRTGARINPGAFPNTDAGTFRTSVYVSWGRQHLGDDGPTFRLLRASRLTTNASPEPVIKGRPLTVTGTLTRANWETLRYAGYTKRAVKLQFKASGGSWATVGTATSGAGGKLSTTVGARRDGCYRFVFPGSSTTAKVTSGADCVDVR</sequence>
<evidence type="ECO:0008006" key="3">
    <source>
        <dbReference type="Google" id="ProtNLM"/>
    </source>
</evidence>
<reference evidence="2" key="1">
    <citation type="submission" date="2020-02" db="EMBL/GenBank/DDBJ databases">
        <authorList>
            <person name="Meier V. D."/>
        </authorList>
    </citation>
    <scope>NUCLEOTIDE SEQUENCE</scope>
    <source>
        <strain evidence="2">AVDCRST_MAG48</strain>
    </source>
</reference>
<feature type="chain" id="PRO_5026647575" description="Lipoprotein" evidence="1">
    <location>
        <begin position="27"/>
        <end position="243"/>
    </location>
</feature>
<dbReference type="AlphaFoldDB" id="A0A6J4LC34"/>
<gene>
    <name evidence="2" type="ORF">AVDCRST_MAG48-3068</name>
</gene>
<dbReference type="EMBL" id="CADCTS010000435">
    <property type="protein sequence ID" value="CAA9329520.1"/>
    <property type="molecule type" value="Genomic_DNA"/>
</dbReference>
<organism evidence="2">
    <name type="scientific">uncultured Friedmanniella sp</name>
    <dbReference type="NCBI Taxonomy" id="335381"/>
    <lineage>
        <taxon>Bacteria</taxon>
        <taxon>Bacillati</taxon>
        <taxon>Actinomycetota</taxon>
        <taxon>Actinomycetes</taxon>
        <taxon>Propionibacteriales</taxon>
        <taxon>Nocardioidaceae</taxon>
        <taxon>Friedmanniella</taxon>
        <taxon>environmental samples</taxon>
    </lineage>
</organism>
<evidence type="ECO:0000313" key="2">
    <source>
        <dbReference type="EMBL" id="CAA9329520.1"/>
    </source>
</evidence>
<evidence type="ECO:0000256" key="1">
    <source>
        <dbReference type="SAM" id="SignalP"/>
    </source>
</evidence>
<dbReference type="PROSITE" id="PS51257">
    <property type="entry name" value="PROKAR_LIPOPROTEIN"/>
    <property type="match status" value="1"/>
</dbReference>
<protein>
    <recommendedName>
        <fullName evidence="3">Lipoprotein</fullName>
    </recommendedName>
</protein>
<name>A0A6J4LC34_9ACTN</name>
<proteinExistence type="predicted"/>
<keyword evidence="1" id="KW-0732">Signal</keyword>
<feature type="signal peptide" evidence="1">
    <location>
        <begin position="1"/>
        <end position="26"/>
    </location>
</feature>
<accession>A0A6J4LC34</accession>